<keyword evidence="12" id="KW-0732">Signal</keyword>
<dbReference type="SUPFAM" id="SSF143631">
    <property type="entry name" value="ApbE-like"/>
    <property type="match status" value="1"/>
</dbReference>
<evidence type="ECO:0000256" key="9">
    <source>
        <dbReference type="ARBA" id="ARBA00048540"/>
    </source>
</evidence>
<feature type="binding site" evidence="11">
    <location>
        <position position="182"/>
    </location>
    <ligand>
        <name>Mg(2+)</name>
        <dbReference type="ChEBI" id="CHEBI:18420"/>
    </ligand>
</feature>
<feature type="signal peptide" evidence="12">
    <location>
        <begin position="1"/>
        <end position="36"/>
    </location>
</feature>
<feature type="binding site" evidence="11">
    <location>
        <position position="301"/>
    </location>
    <ligand>
        <name>Mg(2+)</name>
        <dbReference type="ChEBI" id="CHEBI:18420"/>
    </ligand>
</feature>
<comment type="catalytic activity">
    <reaction evidence="9 10">
        <text>L-threonyl-[protein] + FAD = FMN-L-threonyl-[protein] + AMP + H(+)</text>
        <dbReference type="Rhea" id="RHEA:36847"/>
        <dbReference type="Rhea" id="RHEA-COMP:11060"/>
        <dbReference type="Rhea" id="RHEA-COMP:11061"/>
        <dbReference type="ChEBI" id="CHEBI:15378"/>
        <dbReference type="ChEBI" id="CHEBI:30013"/>
        <dbReference type="ChEBI" id="CHEBI:57692"/>
        <dbReference type="ChEBI" id="CHEBI:74257"/>
        <dbReference type="ChEBI" id="CHEBI:456215"/>
        <dbReference type="EC" id="2.7.1.180"/>
    </reaction>
</comment>
<reference evidence="14" key="1">
    <citation type="submission" date="2015-07" db="EMBL/GenBank/DDBJ databases">
        <authorList>
            <person name="Rodrigo-Torres Lidia"/>
            <person name="Arahal R.David."/>
        </authorList>
    </citation>
    <scope>NUCLEOTIDE SEQUENCE [LARGE SCALE GENOMIC DNA]</scope>
    <source>
        <strain evidence="14">CECT 4801</strain>
    </source>
</reference>
<name>A0A0M6YB71_9HYPH</name>
<dbReference type="InterPro" id="IPR024932">
    <property type="entry name" value="ApbE"/>
</dbReference>
<evidence type="ECO:0000256" key="10">
    <source>
        <dbReference type="PIRNR" id="PIRNR006268"/>
    </source>
</evidence>
<keyword evidence="4 10" id="KW-0808">Transferase</keyword>
<protein>
    <recommendedName>
        <fullName evidence="2 10">FAD:protein FMN transferase</fullName>
        <ecNumber evidence="1 10">2.7.1.180</ecNumber>
    </recommendedName>
    <alternativeName>
        <fullName evidence="8 10">Flavin transferase</fullName>
    </alternativeName>
</protein>
<sequence length="341" mass="36188">MTHATINQPLMNRRRFLRICAAGATGLALPAGAAMAGGQAQLYRWRGIALGAGAEIDILHESASEAKRLFTKVEAEIRRLEAIFSLYQPDSELVRLNANGRLSAPSLEMVDLLGLCDRLHAATKGAFDPTIQLLWAYYARQASGDTGEELAAARSRTGFRHVVYGPGEIRFAQEGMSMSFNGIAQGYITDRVTALLAAEGCTNMVVDLGEIVTRGGPDEEPALDAGAHRGWPVTLQPVAERAEAKTRIRLTNAAVASSARLGTTFDQAGRRSHIIDPRTGLPVAGAVDGASVIAPAAALADGLSTAALVLEENRLGRALTDFPATSAFVVRRDGSTGWLRA</sequence>
<evidence type="ECO:0000256" key="8">
    <source>
        <dbReference type="ARBA" id="ARBA00031306"/>
    </source>
</evidence>
<dbReference type="GO" id="GO:0016740">
    <property type="term" value="F:transferase activity"/>
    <property type="evidence" value="ECO:0007669"/>
    <property type="project" value="UniProtKB-UniRule"/>
</dbReference>
<evidence type="ECO:0000256" key="5">
    <source>
        <dbReference type="ARBA" id="ARBA00022723"/>
    </source>
</evidence>
<feature type="chain" id="PRO_5039920165" description="FAD:protein FMN transferase" evidence="12">
    <location>
        <begin position="37"/>
        <end position="341"/>
    </location>
</feature>
<dbReference type="Pfam" id="PF02424">
    <property type="entry name" value="ApbE"/>
    <property type="match status" value="1"/>
</dbReference>
<keyword evidence="3 10" id="KW-0285">Flavoprotein</keyword>
<dbReference type="PANTHER" id="PTHR30040">
    <property type="entry name" value="THIAMINE BIOSYNTHESIS LIPOPROTEIN APBE"/>
    <property type="match status" value="1"/>
</dbReference>
<evidence type="ECO:0000256" key="6">
    <source>
        <dbReference type="ARBA" id="ARBA00022827"/>
    </source>
</evidence>
<dbReference type="InterPro" id="IPR003374">
    <property type="entry name" value="ApbE-like_sf"/>
</dbReference>
<keyword evidence="6 10" id="KW-0274">FAD</keyword>
<evidence type="ECO:0000256" key="12">
    <source>
        <dbReference type="SAM" id="SignalP"/>
    </source>
</evidence>
<dbReference type="Gene3D" id="3.10.520.10">
    <property type="entry name" value="ApbE-like domains"/>
    <property type="match status" value="1"/>
</dbReference>
<dbReference type="PANTHER" id="PTHR30040:SF2">
    <property type="entry name" value="FAD:PROTEIN FMN TRANSFERASE"/>
    <property type="match status" value="1"/>
</dbReference>
<dbReference type="GO" id="GO:0046872">
    <property type="term" value="F:metal ion binding"/>
    <property type="evidence" value="ECO:0007669"/>
    <property type="project" value="UniProtKB-UniRule"/>
</dbReference>
<organism evidence="13 14">
    <name type="scientific">Roseibium aggregatum</name>
    <dbReference type="NCBI Taxonomy" id="187304"/>
    <lineage>
        <taxon>Bacteria</taxon>
        <taxon>Pseudomonadati</taxon>
        <taxon>Pseudomonadota</taxon>
        <taxon>Alphaproteobacteria</taxon>
        <taxon>Hyphomicrobiales</taxon>
        <taxon>Stappiaceae</taxon>
        <taxon>Roseibium</taxon>
    </lineage>
</organism>
<evidence type="ECO:0000256" key="4">
    <source>
        <dbReference type="ARBA" id="ARBA00022679"/>
    </source>
</evidence>
<evidence type="ECO:0000313" key="14">
    <source>
        <dbReference type="Proteomes" id="UP000048926"/>
    </source>
</evidence>
<comment type="cofactor">
    <cofactor evidence="11">
        <name>Mg(2+)</name>
        <dbReference type="ChEBI" id="CHEBI:18420"/>
    </cofactor>
    <cofactor evidence="11">
        <name>Mn(2+)</name>
        <dbReference type="ChEBI" id="CHEBI:29035"/>
    </cofactor>
    <text evidence="11">Magnesium. Can also use manganese.</text>
</comment>
<keyword evidence="7 10" id="KW-0460">Magnesium</keyword>
<accession>A0A0M6YB71</accession>
<evidence type="ECO:0000256" key="2">
    <source>
        <dbReference type="ARBA" id="ARBA00016337"/>
    </source>
</evidence>
<dbReference type="Proteomes" id="UP000048926">
    <property type="component" value="Unassembled WGS sequence"/>
</dbReference>
<dbReference type="InterPro" id="IPR006311">
    <property type="entry name" value="TAT_signal"/>
</dbReference>
<dbReference type="AlphaFoldDB" id="A0A0M6YB71"/>
<keyword evidence="5 10" id="KW-0479">Metal-binding</keyword>
<comment type="similarity">
    <text evidence="10">Belongs to the ApbE family.</text>
</comment>
<evidence type="ECO:0000256" key="3">
    <source>
        <dbReference type="ARBA" id="ARBA00022630"/>
    </source>
</evidence>
<dbReference type="PIRSF" id="PIRSF006268">
    <property type="entry name" value="ApbE"/>
    <property type="match status" value="1"/>
</dbReference>
<proteinExistence type="inferred from homology"/>
<evidence type="ECO:0000313" key="13">
    <source>
        <dbReference type="EMBL" id="CTQ46763.1"/>
    </source>
</evidence>
<dbReference type="RefSeq" id="WP_055660819.1">
    <property type="nucleotide sequence ID" value="NZ_CXST01000004.1"/>
</dbReference>
<gene>
    <name evidence="13" type="primary">apbE</name>
    <name evidence="13" type="ORF">LAL4801_05222</name>
</gene>
<feature type="binding site" evidence="11">
    <location>
        <position position="305"/>
    </location>
    <ligand>
        <name>Mg(2+)</name>
        <dbReference type="ChEBI" id="CHEBI:18420"/>
    </ligand>
</feature>
<evidence type="ECO:0000256" key="1">
    <source>
        <dbReference type="ARBA" id="ARBA00011955"/>
    </source>
</evidence>
<dbReference type="EC" id="2.7.1.180" evidence="1 10"/>
<keyword evidence="13" id="KW-0449">Lipoprotein</keyword>
<dbReference type="EMBL" id="CXST01000004">
    <property type="protein sequence ID" value="CTQ46763.1"/>
    <property type="molecule type" value="Genomic_DNA"/>
</dbReference>
<evidence type="ECO:0000256" key="11">
    <source>
        <dbReference type="PIRSR" id="PIRSR006268-2"/>
    </source>
</evidence>
<dbReference type="PROSITE" id="PS51318">
    <property type="entry name" value="TAT"/>
    <property type="match status" value="1"/>
</dbReference>
<keyword evidence="14" id="KW-1185">Reference proteome</keyword>
<evidence type="ECO:0000256" key="7">
    <source>
        <dbReference type="ARBA" id="ARBA00022842"/>
    </source>
</evidence>